<evidence type="ECO:0000313" key="4">
    <source>
        <dbReference type="EMBL" id="MDD7963145.1"/>
    </source>
</evidence>
<name>A0ABT5SJY6_9MICO</name>
<evidence type="ECO:0000256" key="2">
    <source>
        <dbReference type="SAM" id="MobiDB-lite"/>
    </source>
</evidence>
<feature type="transmembrane region" description="Helical" evidence="3">
    <location>
        <begin position="271"/>
        <end position="291"/>
    </location>
</feature>
<proteinExistence type="predicted"/>
<dbReference type="SUPFAM" id="SSF63817">
    <property type="entry name" value="Sortase"/>
    <property type="match status" value="1"/>
</dbReference>
<dbReference type="InterPro" id="IPR023365">
    <property type="entry name" value="Sortase_dom-sf"/>
</dbReference>
<dbReference type="Proteomes" id="UP001218170">
    <property type="component" value="Unassembled WGS sequence"/>
</dbReference>
<accession>A0ABT5SJY6</accession>
<feature type="region of interest" description="Disordered" evidence="2">
    <location>
        <begin position="302"/>
        <end position="321"/>
    </location>
</feature>
<comment type="caution">
    <text evidence="4">The sequence shown here is derived from an EMBL/GenBank/DDBJ whole genome shotgun (WGS) entry which is preliminary data.</text>
</comment>
<evidence type="ECO:0000256" key="1">
    <source>
        <dbReference type="ARBA" id="ARBA00022801"/>
    </source>
</evidence>
<dbReference type="CDD" id="cd05827">
    <property type="entry name" value="Sortase_C"/>
    <property type="match status" value="1"/>
</dbReference>
<organism evidence="4 5">
    <name type="scientific">Microbacterium thalli</name>
    <dbReference type="NCBI Taxonomy" id="3027921"/>
    <lineage>
        <taxon>Bacteria</taxon>
        <taxon>Bacillati</taxon>
        <taxon>Actinomycetota</taxon>
        <taxon>Actinomycetes</taxon>
        <taxon>Micrococcales</taxon>
        <taxon>Microbacteriaceae</taxon>
        <taxon>Microbacterium</taxon>
    </lineage>
</organism>
<keyword evidence="5" id="KW-1185">Reference proteome</keyword>
<dbReference type="InterPro" id="IPR042002">
    <property type="entry name" value="Sortase_C"/>
</dbReference>
<keyword evidence="3" id="KW-0812">Transmembrane</keyword>
<dbReference type="InterPro" id="IPR005754">
    <property type="entry name" value="Sortase"/>
</dbReference>
<keyword evidence="3" id="KW-1133">Transmembrane helix</keyword>
<dbReference type="NCBIfam" id="NF033745">
    <property type="entry name" value="class_C_sortase"/>
    <property type="match status" value="1"/>
</dbReference>
<sequence length="321" mass="34604">MTTTAEPPSRAELRRRPRWRLSIASLLIATGAVVAAGLLLYPSAAAWFSQYEQSQQIDGYSDQVRDLGAETIEQKLDAAREYNQRLAPAGAEIGAHERLPIASAPDQGDAYASQLRGADGGLMARLRIPDIDVDLPIFHGTSEAVLHAGVGHLEGTALPVGGPSTHSVLTAHRGLASAELFTHLDRVAVGDTFTVEVFGEVLSYRVIETHVVEPDQTQALVPRVGQDLMTLVTCTPLGVNSHRILVTGERIIPTPQADLDAQGERPDIPRFPWWAVIAGGALVLAIGYVWWTGRPVRQAVATPRAETTLDADAARDEPRLM</sequence>
<keyword evidence="3" id="KW-0472">Membrane</keyword>
<reference evidence="4 5" key="1">
    <citation type="submission" date="2023-02" db="EMBL/GenBank/DDBJ databases">
        <title>Study of novel species of the Microbacterium genus.</title>
        <authorList>
            <person name="Arroyo-Herrera I."/>
            <person name="Roman-Ponce B."/>
            <person name="Vasquez-Murrieta M.S."/>
        </authorList>
    </citation>
    <scope>NUCLEOTIDE SEQUENCE [LARGE SCALE GENOMIC DNA]</scope>
    <source>
        <strain evidence="4 5">NE1TT3</strain>
    </source>
</reference>
<dbReference type="Pfam" id="PF04203">
    <property type="entry name" value="Sortase"/>
    <property type="match status" value="1"/>
</dbReference>
<keyword evidence="1" id="KW-0378">Hydrolase</keyword>
<feature type="transmembrane region" description="Helical" evidence="3">
    <location>
        <begin position="21"/>
        <end position="41"/>
    </location>
</feature>
<dbReference type="EMBL" id="JAQZCI010000003">
    <property type="protein sequence ID" value="MDD7963145.1"/>
    <property type="molecule type" value="Genomic_DNA"/>
</dbReference>
<gene>
    <name evidence="4" type="ORF">PUW80_12385</name>
</gene>
<dbReference type="NCBIfam" id="TIGR01076">
    <property type="entry name" value="sortase_fam"/>
    <property type="match status" value="1"/>
</dbReference>
<evidence type="ECO:0000256" key="3">
    <source>
        <dbReference type="SAM" id="Phobius"/>
    </source>
</evidence>
<protein>
    <submittedName>
        <fullName evidence="4">Class C sortase</fullName>
    </submittedName>
</protein>
<feature type="compositionally biased region" description="Basic and acidic residues" evidence="2">
    <location>
        <begin position="312"/>
        <end position="321"/>
    </location>
</feature>
<dbReference type="RefSeq" id="WP_274264815.1">
    <property type="nucleotide sequence ID" value="NZ_JAQZCI010000003.1"/>
</dbReference>
<evidence type="ECO:0000313" key="5">
    <source>
        <dbReference type="Proteomes" id="UP001218170"/>
    </source>
</evidence>
<dbReference type="Gene3D" id="2.40.260.10">
    <property type="entry name" value="Sortase"/>
    <property type="match status" value="1"/>
</dbReference>